<dbReference type="PANTHER" id="PTHR43014">
    <property type="entry name" value="MERCURIC REDUCTASE"/>
    <property type="match status" value="1"/>
</dbReference>
<dbReference type="InterPro" id="IPR016156">
    <property type="entry name" value="FAD/NAD-linked_Rdtase_dimer_sf"/>
</dbReference>
<keyword evidence="4" id="KW-0560">Oxidoreductase</keyword>
<dbReference type="Gene3D" id="3.30.390.30">
    <property type="match status" value="1"/>
</dbReference>
<dbReference type="OrthoDB" id="4678789at2"/>
<comment type="cofactor">
    <cofactor evidence="5">
        <name>FAD</name>
        <dbReference type="ChEBI" id="CHEBI:57692"/>
    </cofactor>
    <text evidence="5">Binds 1 FAD per subunit.</text>
</comment>
<keyword evidence="2" id="KW-0285">Flavoprotein</keyword>
<feature type="domain" description="Pyridine nucleotide-disulphide oxidoreductase dimerisation" evidence="7">
    <location>
        <begin position="412"/>
        <end position="518"/>
    </location>
</feature>
<feature type="binding site" evidence="5">
    <location>
        <position position="88"/>
    </location>
    <ligand>
        <name>FAD</name>
        <dbReference type="ChEBI" id="CHEBI:57692"/>
    </ligand>
</feature>
<dbReference type="PANTHER" id="PTHR43014:SF1">
    <property type="entry name" value="NAD(P)H DEHYDROGENASE (QUINONE)"/>
    <property type="match status" value="1"/>
</dbReference>
<evidence type="ECO:0000313" key="9">
    <source>
        <dbReference type="EMBL" id="QCB94319.1"/>
    </source>
</evidence>
<dbReference type="Proteomes" id="UP000296469">
    <property type="component" value="Chromosome"/>
</dbReference>
<organism evidence="9 10">
    <name type="scientific">Cellulomonas shaoxiangyii</name>
    <dbReference type="NCBI Taxonomy" id="2566013"/>
    <lineage>
        <taxon>Bacteria</taxon>
        <taxon>Bacillati</taxon>
        <taxon>Actinomycetota</taxon>
        <taxon>Actinomycetes</taxon>
        <taxon>Micrococcales</taxon>
        <taxon>Cellulomonadaceae</taxon>
        <taxon>Cellulomonas</taxon>
    </lineage>
</organism>
<reference evidence="9 10" key="1">
    <citation type="submission" date="2019-04" db="EMBL/GenBank/DDBJ databases">
        <title>Isolation and identification of Cellulomonas shaoxiangyii sp. Nov. isolated from feces of the Tibetan antelopes (Pantholops hodgsonii) in the Qinghai-Tibet plateau of China.</title>
        <authorList>
            <person name="Tian Z."/>
        </authorList>
    </citation>
    <scope>NUCLEOTIDE SEQUENCE [LARGE SCALE GENOMIC DNA]</scope>
    <source>
        <strain evidence="9 10">Z28</strain>
    </source>
</reference>
<dbReference type="InterPro" id="IPR023753">
    <property type="entry name" value="FAD/NAD-binding_dom"/>
</dbReference>
<dbReference type="PRINTS" id="PR00411">
    <property type="entry name" value="PNDRDTASEI"/>
</dbReference>
<name>A0A4P7SJ82_9CELL</name>
<feature type="binding site" evidence="5">
    <location>
        <begin position="248"/>
        <end position="255"/>
    </location>
    <ligand>
        <name>NAD(+)</name>
        <dbReference type="ChEBI" id="CHEBI:57540"/>
    </ligand>
</feature>
<evidence type="ECO:0000259" key="7">
    <source>
        <dbReference type="Pfam" id="PF02852"/>
    </source>
</evidence>
<keyword evidence="5" id="KW-0520">NAD</keyword>
<keyword evidence="10" id="KW-1185">Reference proteome</keyword>
<dbReference type="SUPFAM" id="SSF55424">
    <property type="entry name" value="FAD/NAD-linked reductases, dimerisation (C-terminal) domain"/>
    <property type="match status" value="1"/>
</dbReference>
<dbReference type="Pfam" id="PF02852">
    <property type="entry name" value="Pyr_redox_dim"/>
    <property type="match status" value="1"/>
</dbReference>
<dbReference type="PIRSF" id="PIRSF000350">
    <property type="entry name" value="Mercury_reductase_MerA"/>
    <property type="match status" value="1"/>
</dbReference>
<evidence type="ECO:0000259" key="8">
    <source>
        <dbReference type="Pfam" id="PF07992"/>
    </source>
</evidence>
<sequence length="529" mass="55018">MGAVSRPEPDLSAPSATPAQPAVAAAVAASTVRRTDDGPPAGRVVIVGGGPGGYEAALVARRLGAQVTVVERQGLGGAAVLTDVVPSKTLIATAEWMTIADRAPELGIRLDRLAAGLGPEEDVDGADDRPPGGTGSAVRDALHHRIDLDAVNTRVKALAAAQSADIRTRLEREGVDVVTGTGRLLDPQHVAVRTPEGREHTIDADVVLVSTGATPRVLPEARPDGERILTWTQMYNLTSLPERLIVVGSGVTGAEFAGAYTSLGADVVLVSSRERVLPGEDQDAAELIERIFTQRGMTVMSRSRASGARRTADGVVVTLEDGREVEGSHVLLAVGAVPTTRDLGLEEAGVALTSSGHVAVDKVSRTNVRGVYAAGDCTGVLPLASVAATQGRIAMSHALGDAVRPLALRGISANIFTAPEIATVGDSESRLRERGVQYQTSMLPLARNPRAKMLGVRDGFVKVFAHAGTGTVLGAVVVGPRASESIFPLTLAVTHRLTADQIADTSTVYPSMSGTIGEVARMMHHRSED</sequence>
<gene>
    <name evidence="9" type="ORF">E5225_12885</name>
</gene>
<comment type="similarity">
    <text evidence="1">Belongs to the class-I pyridine nucleotide-disulfide oxidoreductase family.</text>
</comment>
<dbReference type="InterPro" id="IPR001100">
    <property type="entry name" value="Pyr_nuc-diS_OxRdtase"/>
</dbReference>
<evidence type="ECO:0000256" key="1">
    <source>
        <dbReference type="ARBA" id="ARBA00007532"/>
    </source>
</evidence>
<evidence type="ECO:0000256" key="5">
    <source>
        <dbReference type="PIRSR" id="PIRSR000350-3"/>
    </source>
</evidence>
<feature type="binding site" evidence="5">
    <location>
        <position position="335"/>
    </location>
    <ligand>
        <name>NAD(+)</name>
        <dbReference type="ChEBI" id="CHEBI:57540"/>
    </ligand>
</feature>
<dbReference type="EMBL" id="CP039291">
    <property type="protein sequence ID" value="QCB94319.1"/>
    <property type="molecule type" value="Genomic_DNA"/>
</dbReference>
<feature type="domain" description="FAD/NAD(P)-binding" evidence="8">
    <location>
        <begin position="43"/>
        <end position="391"/>
    </location>
</feature>
<proteinExistence type="inferred from homology"/>
<feature type="binding site" evidence="5">
    <location>
        <position position="182"/>
    </location>
    <ligand>
        <name>FAD</name>
        <dbReference type="ChEBI" id="CHEBI:57692"/>
    </ligand>
</feature>
<dbReference type="Gene3D" id="3.50.50.60">
    <property type="entry name" value="FAD/NAD(P)-binding domain"/>
    <property type="match status" value="3"/>
</dbReference>
<evidence type="ECO:0000256" key="6">
    <source>
        <dbReference type="SAM" id="MobiDB-lite"/>
    </source>
</evidence>
<evidence type="ECO:0000256" key="3">
    <source>
        <dbReference type="ARBA" id="ARBA00022827"/>
    </source>
</evidence>
<dbReference type="InterPro" id="IPR004099">
    <property type="entry name" value="Pyr_nucl-diS_OxRdtase_dimer"/>
</dbReference>
<dbReference type="AlphaFoldDB" id="A0A4P7SJ82"/>
<protein>
    <submittedName>
        <fullName evidence="9">NAD(P)H-quinone dehydrogenase</fullName>
    </submittedName>
</protein>
<dbReference type="NCBIfam" id="NF005883">
    <property type="entry name" value="PRK07845.1"/>
    <property type="match status" value="1"/>
</dbReference>
<evidence type="ECO:0000256" key="4">
    <source>
        <dbReference type="ARBA" id="ARBA00023002"/>
    </source>
</evidence>
<dbReference type="PRINTS" id="PR00368">
    <property type="entry name" value="FADPNR"/>
</dbReference>
<dbReference type="GO" id="GO:0050660">
    <property type="term" value="F:flavin adenine dinucleotide binding"/>
    <property type="evidence" value="ECO:0007669"/>
    <property type="project" value="TreeGrafter"/>
</dbReference>
<dbReference type="InterPro" id="IPR036188">
    <property type="entry name" value="FAD/NAD-bd_sf"/>
</dbReference>
<keyword evidence="3 5" id="KW-0274">FAD</keyword>
<dbReference type="FunFam" id="3.30.390.30:FF:000001">
    <property type="entry name" value="Dihydrolipoyl dehydrogenase"/>
    <property type="match status" value="1"/>
</dbReference>
<keyword evidence="5" id="KW-0547">Nucleotide-binding</keyword>
<feature type="region of interest" description="Disordered" evidence="6">
    <location>
        <begin position="119"/>
        <end position="138"/>
    </location>
</feature>
<dbReference type="KEGG" id="celz:E5225_12885"/>
<accession>A0A4P7SJ82</accession>
<dbReference type="GO" id="GO:0003955">
    <property type="term" value="F:NAD(P)H dehydrogenase (quinone) activity"/>
    <property type="evidence" value="ECO:0007669"/>
    <property type="project" value="TreeGrafter"/>
</dbReference>
<evidence type="ECO:0000256" key="2">
    <source>
        <dbReference type="ARBA" id="ARBA00022630"/>
    </source>
</evidence>
<dbReference type="SUPFAM" id="SSF51905">
    <property type="entry name" value="FAD/NAD(P)-binding domain"/>
    <property type="match status" value="1"/>
</dbReference>
<feature type="binding site" evidence="5">
    <location>
        <position position="376"/>
    </location>
    <ligand>
        <name>FAD</name>
        <dbReference type="ChEBI" id="CHEBI:57692"/>
    </ligand>
</feature>
<evidence type="ECO:0000313" key="10">
    <source>
        <dbReference type="Proteomes" id="UP000296469"/>
    </source>
</evidence>
<dbReference type="Pfam" id="PF07992">
    <property type="entry name" value="Pyr_redox_2"/>
    <property type="match status" value="1"/>
</dbReference>